<feature type="non-terminal residue" evidence="1">
    <location>
        <position position="142"/>
    </location>
</feature>
<dbReference type="EMBL" id="CAJVQC010116026">
    <property type="protein sequence ID" value="CAG8836904.1"/>
    <property type="molecule type" value="Genomic_DNA"/>
</dbReference>
<organism evidence="1 2">
    <name type="scientific">Racocetra persica</name>
    <dbReference type="NCBI Taxonomy" id="160502"/>
    <lineage>
        <taxon>Eukaryota</taxon>
        <taxon>Fungi</taxon>
        <taxon>Fungi incertae sedis</taxon>
        <taxon>Mucoromycota</taxon>
        <taxon>Glomeromycotina</taxon>
        <taxon>Glomeromycetes</taxon>
        <taxon>Diversisporales</taxon>
        <taxon>Gigasporaceae</taxon>
        <taxon>Racocetra</taxon>
    </lineage>
</organism>
<accession>A0ACA9SHE4</accession>
<dbReference type="Proteomes" id="UP000789920">
    <property type="component" value="Unassembled WGS sequence"/>
</dbReference>
<comment type="caution">
    <text evidence="1">The sequence shown here is derived from an EMBL/GenBank/DDBJ whole genome shotgun (WGS) entry which is preliminary data.</text>
</comment>
<proteinExistence type="predicted"/>
<keyword evidence="2" id="KW-1185">Reference proteome</keyword>
<evidence type="ECO:0000313" key="1">
    <source>
        <dbReference type="EMBL" id="CAG8836904.1"/>
    </source>
</evidence>
<gene>
    <name evidence="1" type="ORF">RPERSI_LOCUS30096</name>
</gene>
<sequence>YTILMLTILTVTFDAADFIDDGVLFPVGDNMLHTVYDDVLLHSIFHGTSILTLFGKVLLFLTAKTQYCKPPVNVAVPHGRDEQFVIPIAEVVANIFGLSSGVTLLTNVQVCNINIAGEPEEDLIIGDDSLIGIVRIAPHLSS</sequence>
<name>A0ACA9SHE4_9GLOM</name>
<evidence type="ECO:0000313" key="2">
    <source>
        <dbReference type="Proteomes" id="UP000789920"/>
    </source>
</evidence>
<feature type="non-terminal residue" evidence="1">
    <location>
        <position position="1"/>
    </location>
</feature>
<protein>
    <submittedName>
        <fullName evidence="1">16493_t:CDS:1</fullName>
    </submittedName>
</protein>
<reference evidence="1" key="1">
    <citation type="submission" date="2021-06" db="EMBL/GenBank/DDBJ databases">
        <authorList>
            <person name="Kallberg Y."/>
            <person name="Tangrot J."/>
            <person name="Rosling A."/>
        </authorList>
    </citation>
    <scope>NUCLEOTIDE SEQUENCE</scope>
    <source>
        <strain evidence="1">MA461A</strain>
    </source>
</reference>